<dbReference type="InterPro" id="IPR036291">
    <property type="entry name" value="NAD(P)-bd_dom_sf"/>
</dbReference>
<gene>
    <name evidence="4" type="ORF">FQP85_10025</name>
</gene>
<sequence length="380" mass="42768">MSELTIGVIGTSRKTDERRYPIHPDHLKRIPEQLRKQLIFEQGYGEAFNVSDAQIAALTGGVASRSDILTKIGTVIIAKPVLADLQELREGGTLWGYVHCVQQREITQAALDRKLTLIAFEDMFVWSPQGNVGRHTFYKNNEMAGYCAVLHALQLKGIDGHYGDQRKTIIFSFGAVSRGAIYALKAHGFRDITICIQRPDHEVREEILDCHYVKVRQGQHDEARMMVVEHDGTQRPLTELISEADIIVNGTFQETANPVNFVIESEADCLKANSLIIDVSCDEGMGFFFAKPTTFANPMFRYETVDYYAVDHTPSYLWESATRSISAAMIVYLPTVLAGKAQWQKDETIRRAINIEDGIIKNTAILAFQKRQLNPPYNAL</sequence>
<reference evidence="4 5" key="1">
    <citation type="submission" date="2019-07" db="EMBL/GenBank/DDBJ databases">
        <title>Diversity of Bacteria from Kongsfjorden, Arctic.</title>
        <authorList>
            <person name="Yu Y."/>
        </authorList>
    </citation>
    <scope>NUCLEOTIDE SEQUENCE [LARGE SCALE GENOMIC DNA]</scope>
    <source>
        <strain evidence="4 5">SM1927</strain>
    </source>
</reference>
<evidence type="ECO:0000313" key="4">
    <source>
        <dbReference type="EMBL" id="TVU83516.1"/>
    </source>
</evidence>
<dbReference type="RefSeq" id="WP_145237471.1">
    <property type="nucleotide sequence ID" value="NZ_VNFF01000008.1"/>
</dbReference>
<dbReference type="Pfam" id="PF01262">
    <property type="entry name" value="AlaDh_PNT_C"/>
    <property type="match status" value="1"/>
</dbReference>
<evidence type="ECO:0000256" key="1">
    <source>
        <dbReference type="ARBA" id="ARBA00023002"/>
    </source>
</evidence>
<dbReference type="Pfam" id="PF05222">
    <property type="entry name" value="AlaDh_PNT_N"/>
    <property type="match status" value="1"/>
</dbReference>
<dbReference type="Proteomes" id="UP000317938">
    <property type="component" value="Unassembled WGS sequence"/>
</dbReference>
<evidence type="ECO:0000259" key="2">
    <source>
        <dbReference type="SMART" id="SM01002"/>
    </source>
</evidence>
<dbReference type="CDD" id="cd12181">
    <property type="entry name" value="ceo_syn"/>
    <property type="match status" value="1"/>
</dbReference>
<name>A0ABY3FDY6_9GAMM</name>
<dbReference type="Gene3D" id="3.40.50.720">
    <property type="entry name" value="NAD(P)-binding Rossmann-like Domain"/>
    <property type="match status" value="2"/>
</dbReference>
<feature type="domain" description="Alanine dehydrogenase/pyridine nucleotide transhydrogenase NAD(H)-binding" evidence="2">
    <location>
        <begin position="152"/>
        <end position="309"/>
    </location>
</feature>
<dbReference type="EMBL" id="VNFF01000008">
    <property type="protein sequence ID" value="TVU83516.1"/>
    <property type="molecule type" value="Genomic_DNA"/>
</dbReference>
<dbReference type="SUPFAM" id="SSF52283">
    <property type="entry name" value="Formate/glycerate dehydrogenase catalytic domain-like"/>
    <property type="match status" value="1"/>
</dbReference>
<dbReference type="PANTHER" id="PTHR42795:SF1">
    <property type="entry name" value="ALANINE DEHYDROGENASE"/>
    <property type="match status" value="1"/>
</dbReference>
<protein>
    <submittedName>
        <fullName evidence="4">NAD(P) transhydrogenase subunit alpha</fullName>
    </submittedName>
</protein>
<dbReference type="SUPFAM" id="SSF51735">
    <property type="entry name" value="NAD(P)-binding Rossmann-fold domains"/>
    <property type="match status" value="1"/>
</dbReference>
<dbReference type="PANTHER" id="PTHR42795">
    <property type="entry name" value="ALANINE DEHYDROGENASE"/>
    <property type="match status" value="1"/>
</dbReference>
<dbReference type="InterPro" id="IPR007886">
    <property type="entry name" value="AlaDH/PNT_N"/>
</dbReference>
<proteinExistence type="predicted"/>
<dbReference type="InterPro" id="IPR046951">
    <property type="entry name" value="CEOS"/>
</dbReference>
<dbReference type="SMART" id="SM01002">
    <property type="entry name" value="AlaDh_PNT_C"/>
    <property type="match status" value="1"/>
</dbReference>
<organism evidence="4 5">
    <name type="scientific">Pseudoalteromonas neustonica</name>
    <dbReference type="NCBI Taxonomy" id="1840331"/>
    <lineage>
        <taxon>Bacteria</taxon>
        <taxon>Pseudomonadati</taxon>
        <taxon>Pseudomonadota</taxon>
        <taxon>Gammaproteobacteria</taxon>
        <taxon>Alteromonadales</taxon>
        <taxon>Pseudoalteromonadaceae</taxon>
        <taxon>Pseudoalteromonas</taxon>
    </lineage>
</organism>
<dbReference type="InterPro" id="IPR007698">
    <property type="entry name" value="AlaDH/PNT_NAD(H)-bd"/>
</dbReference>
<keyword evidence="5" id="KW-1185">Reference proteome</keyword>
<keyword evidence="1" id="KW-0560">Oxidoreductase</keyword>
<comment type="caution">
    <text evidence="4">The sequence shown here is derived from an EMBL/GenBank/DDBJ whole genome shotgun (WGS) entry which is preliminary data.</text>
</comment>
<evidence type="ECO:0000313" key="5">
    <source>
        <dbReference type="Proteomes" id="UP000317938"/>
    </source>
</evidence>
<feature type="domain" description="Alanine dehydrogenase/pyridine nucleotide transhydrogenase N-terminal" evidence="3">
    <location>
        <begin position="7"/>
        <end position="133"/>
    </location>
</feature>
<evidence type="ECO:0000259" key="3">
    <source>
        <dbReference type="SMART" id="SM01003"/>
    </source>
</evidence>
<accession>A0ABY3FDY6</accession>
<dbReference type="SMART" id="SM01003">
    <property type="entry name" value="AlaDh_PNT_N"/>
    <property type="match status" value="1"/>
</dbReference>